<gene>
    <name evidence="1" type="ORF">MERR_LOCUS30708</name>
</gene>
<dbReference type="AlphaFoldDB" id="A0A6D2K4G8"/>
<dbReference type="EMBL" id="CACVBM020001280">
    <property type="protein sequence ID" value="CAA7043473.1"/>
    <property type="molecule type" value="Genomic_DNA"/>
</dbReference>
<keyword evidence="2" id="KW-1185">Reference proteome</keyword>
<name>A0A6D2K4G8_9BRAS</name>
<sequence length="114" mass="13183">MEPRDYSDSESQKKGRWVRLGWKRLKKPTEGLADEALANVLNTILEKLNELRTKFELLQTNKTTVEEGSTKKRNEVGDEVAEEKVYDAEFDIVGENNDKKGCEVTPEQVSWYLF</sequence>
<reference evidence="1" key="1">
    <citation type="submission" date="2020-01" db="EMBL/GenBank/DDBJ databases">
        <authorList>
            <person name="Mishra B."/>
        </authorList>
    </citation>
    <scope>NUCLEOTIDE SEQUENCE [LARGE SCALE GENOMIC DNA]</scope>
</reference>
<comment type="caution">
    <text evidence="1">The sequence shown here is derived from an EMBL/GenBank/DDBJ whole genome shotgun (WGS) entry which is preliminary data.</text>
</comment>
<accession>A0A6D2K4G8</accession>
<proteinExistence type="predicted"/>
<protein>
    <submittedName>
        <fullName evidence="1">Uncharacterized protein</fullName>
    </submittedName>
</protein>
<evidence type="ECO:0000313" key="2">
    <source>
        <dbReference type="Proteomes" id="UP000467841"/>
    </source>
</evidence>
<dbReference type="Proteomes" id="UP000467841">
    <property type="component" value="Unassembled WGS sequence"/>
</dbReference>
<evidence type="ECO:0000313" key="1">
    <source>
        <dbReference type="EMBL" id="CAA7043473.1"/>
    </source>
</evidence>
<organism evidence="1 2">
    <name type="scientific">Microthlaspi erraticum</name>
    <dbReference type="NCBI Taxonomy" id="1685480"/>
    <lineage>
        <taxon>Eukaryota</taxon>
        <taxon>Viridiplantae</taxon>
        <taxon>Streptophyta</taxon>
        <taxon>Embryophyta</taxon>
        <taxon>Tracheophyta</taxon>
        <taxon>Spermatophyta</taxon>
        <taxon>Magnoliopsida</taxon>
        <taxon>eudicotyledons</taxon>
        <taxon>Gunneridae</taxon>
        <taxon>Pentapetalae</taxon>
        <taxon>rosids</taxon>
        <taxon>malvids</taxon>
        <taxon>Brassicales</taxon>
        <taxon>Brassicaceae</taxon>
        <taxon>Coluteocarpeae</taxon>
        <taxon>Microthlaspi</taxon>
    </lineage>
</organism>